<keyword evidence="7 8" id="KW-0349">Heme</keyword>
<dbReference type="InterPro" id="IPR001128">
    <property type="entry name" value="Cyt_P450"/>
</dbReference>
<dbReference type="Pfam" id="PF00067">
    <property type="entry name" value="p450"/>
    <property type="match status" value="1"/>
</dbReference>
<comment type="cofactor">
    <cofactor evidence="1 7">
        <name>heme</name>
        <dbReference type="ChEBI" id="CHEBI:30413"/>
    </cofactor>
</comment>
<dbReference type="InterPro" id="IPR017972">
    <property type="entry name" value="Cyt_P450_CS"/>
</dbReference>
<dbReference type="InterPro" id="IPR002403">
    <property type="entry name" value="Cyt_P450_E_grp-IV"/>
</dbReference>
<dbReference type="PANTHER" id="PTHR46206">
    <property type="entry name" value="CYTOCHROME P450"/>
    <property type="match status" value="1"/>
</dbReference>
<dbReference type="Gene3D" id="1.10.630.10">
    <property type="entry name" value="Cytochrome P450"/>
    <property type="match status" value="1"/>
</dbReference>
<dbReference type="GO" id="GO:0016705">
    <property type="term" value="F:oxidoreductase activity, acting on paired donors, with incorporation or reduction of molecular oxygen"/>
    <property type="evidence" value="ECO:0007669"/>
    <property type="project" value="InterPro"/>
</dbReference>
<dbReference type="CDD" id="cd11041">
    <property type="entry name" value="CYP503A1-like"/>
    <property type="match status" value="1"/>
</dbReference>
<keyword evidence="5 7" id="KW-0408">Iron</keyword>
<evidence type="ECO:0000256" key="7">
    <source>
        <dbReference type="PIRSR" id="PIRSR602403-1"/>
    </source>
</evidence>
<protein>
    <submittedName>
        <fullName evidence="9">Cytochrome P450</fullName>
    </submittedName>
</protein>
<dbReference type="GO" id="GO:0005506">
    <property type="term" value="F:iron ion binding"/>
    <property type="evidence" value="ECO:0007669"/>
    <property type="project" value="InterPro"/>
</dbReference>
<keyword evidence="10" id="KW-1185">Reference proteome</keyword>
<organism evidence="9 10">
    <name type="scientific">Zopfia rhizophila CBS 207.26</name>
    <dbReference type="NCBI Taxonomy" id="1314779"/>
    <lineage>
        <taxon>Eukaryota</taxon>
        <taxon>Fungi</taxon>
        <taxon>Dikarya</taxon>
        <taxon>Ascomycota</taxon>
        <taxon>Pezizomycotina</taxon>
        <taxon>Dothideomycetes</taxon>
        <taxon>Dothideomycetes incertae sedis</taxon>
        <taxon>Zopfiaceae</taxon>
        <taxon>Zopfia</taxon>
    </lineage>
</organism>
<keyword evidence="4 8" id="KW-0560">Oxidoreductase</keyword>
<dbReference type="Proteomes" id="UP000800200">
    <property type="component" value="Unassembled WGS sequence"/>
</dbReference>
<dbReference type="SUPFAM" id="SSF48264">
    <property type="entry name" value="Cytochrome P450"/>
    <property type="match status" value="1"/>
</dbReference>
<dbReference type="GO" id="GO:0004497">
    <property type="term" value="F:monooxygenase activity"/>
    <property type="evidence" value="ECO:0007669"/>
    <property type="project" value="UniProtKB-KW"/>
</dbReference>
<evidence type="ECO:0000256" key="1">
    <source>
        <dbReference type="ARBA" id="ARBA00001971"/>
    </source>
</evidence>
<evidence type="ECO:0000256" key="2">
    <source>
        <dbReference type="ARBA" id="ARBA00010617"/>
    </source>
</evidence>
<evidence type="ECO:0000256" key="8">
    <source>
        <dbReference type="RuleBase" id="RU000461"/>
    </source>
</evidence>
<accession>A0A6A6DJA8</accession>
<dbReference type="OrthoDB" id="1844152at2759"/>
<sequence>MNEGNTKCPGEPFVLPFLDPTVILPHSCLPYLKNLPDDDMTTNGNMRKRFAIRWTGSGWVGPELHESVKVDLSGEVNKLVPIIQDEISSALLSELDNLKDWTTLDIQSKLIITVALVVGRTLLGLPLGRDPRWVQASLEHAMSCVMFSGKLRTFHPLLRPVVARFLPEMTEVKRTKAVVASLLEPVIKSKIELLKAQEKGKHLSPDIPAEDARMMKWLIEKYHRNANGTIDPSLLIRDHLTLCFAAIHITTIVATHIVFDLAAHTQYAEPLRAEISRELQASPDGTLTAKGVANLTLLDSFCKESSRINPAGMVAFLRMTHRAVTLPTNHVIPANTLIAVCHPRFNHNLSDFPEADKFDGYRFSKLRTQGADEARLQLAGMSMDSLTFGYGVHGCPGRLFASVVVKLIVAHLLMHFDVRLEGDSAVRPENIFHDFMIMPPKAGIQIKRR</sequence>
<evidence type="ECO:0000256" key="4">
    <source>
        <dbReference type="ARBA" id="ARBA00023002"/>
    </source>
</evidence>
<proteinExistence type="inferred from homology"/>
<dbReference type="PANTHER" id="PTHR46206:SF6">
    <property type="entry name" value="CYTOCHROME P450 MONOOXYGENASE AN1598-RELATED"/>
    <property type="match status" value="1"/>
</dbReference>
<dbReference type="EMBL" id="ML994668">
    <property type="protein sequence ID" value="KAF2179245.1"/>
    <property type="molecule type" value="Genomic_DNA"/>
</dbReference>
<evidence type="ECO:0000313" key="9">
    <source>
        <dbReference type="EMBL" id="KAF2179245.1"/>
    </source>
</evidence>
<name>A0A6A6DJA8_9PEZI</name>
<dbReference type="PROSITE" id="PS00086">
    <property type="entry name" value="CYTOCHROME_P450"/>
    <property type="match status" value="1"/>
</dbReference>
<keyword evidence="6 8" id="KW-0503">Monooxygenase</keyword>
<dbReference type="InterPro" id="IPR036396">
    <property type="entry name" value="Cyt_P450_sf"/>
</dbReference>
<reference evidence="9" key="1">
    <citation type="journal article" date="2020" name="Stud. Mycol.">
        <title>101 Dothideomycetes genomes: a test case for predicting lifestyles and emergence of pathogens.</title>
        <authorList>
            <person name="Haridas S."/>
            <person name="Albert R."/>
            <person name="Binder M."/>
            <person name="Bloem J."/>
            <person name="Labutti K."/>
            <person name="Salamov A."/>
            <person name="Andreopoulos B."/>
            <person name="Baker S."/>
            <person name="Barry K."/>
            <person name="Bills G."/>
            <person name="Bluhm B."/>
            <person name="Cannon C."/>
            <person name="Castanera R."/>
            <person name="Culley D."/>
            <person name="Daum C."/>
            <person name="Ezra D."/>
            <person name="Gonzalez J."/>
            <person name="Henrissat B."/>
            <person name="Kuo A."/>
            <person name="Liang C."/>
            <person name="Lipzen A."/>
            <person name="Lutzoni F."/>
            <person name="Magnuson J."/>
            <person name="Mondo S."/>
            <person name="Nolan M."/>
            <person name="Ohm R."/>
            <person name="Pangilinan J."/>
            <person name="Park H.-J."/>
            <person name="Ramirez L."/>
            <person name="Alfaro M."/>
            <person name="Sun H."/>
            <person name="Tritt A."/>
            <person name="Yoshinaga Y."/>
            <person name="Zwiers L.-H."/>
            <person name="Turgeon B."/>
            <person name="Goodwin S."/>
            <person name="Spatafora J."/>
            <person name="Crous P."/>
            <person name="Grigoriev I."/>
        </authorList>
    </citation>
    <scope>NUCLEOTIDE SEQUENCE</scope>
    <source>
        <strain evidence="9">CBS 207.26</strain>
    </source>
</reference>
<keyword evidence="3 7" id="KW-0479">Metal-binding</keyword>
<evidence type="ECO:0000256" key="3">
    <source>
        <dbReference type="ARBA" id="ARBA00022723"/>
    </source>
</evidence>
<feature type="binding site" description="axial binding residue" evidence="7">
    <location>
        <position position="395"/>
    </location>
    <ligand>
        <name>heme</name>
        <dbReference type="ChEBI" id="CHEBI:30413"/>
    </ligand>
    <ligandPart>
        <name>Fe</name>
        <dbReference type="ChEBI" id="CHEBI:18248"/>
    </ligandPart>
</feature>
<evidence type="ECO:0000256" key="5">
    <source>
        <dbReference type="ARBA" id="ARBA00023004"/>
    </source>
</evidence>
<comment type="similarity">
    <text evidence="2 8">Belongs to the cytochrome P450 family.</text>
</comment>
<gene>
    <name evidence="9" type="ORF">K469DRAFT_674419</name>
</gene>
<evidence type="ECO:0000256" key="6">
    <source>
        <dbReference type="ARBA" id="ARBA00023033"/>
    </source>
</evidence>
<evidence type="ECO:0000313" key="10">
    <source>
        <dbReference type="Proteomes" id="UP000800200"/>
    </source>
</evidence>
<dbReference type="PRINTS" id="PR00465">
    <property type="entry name" value="EP450IV"/>
</dbReference>
<dbReference type="GO" id="GO:0020037">
    <property type="term" value="F:heme binding"/>
    <property type="evidence" value="ECO:0007669"/>
    <property type="project" value="InterPro"/>
</dbReference>
<dbReference type="AlphaFoldDB" id="A0A6A6DJA8"/>